<dbReference type="Pfam" id="PF10294">
    <property type="entry name" value="Methyltransf_16"/>
    <property type="match status" value="1"/>
</dbReference>
<feature type="region of interest" description="Disordered" evidence="1">
    <location>
        <begin position="1"/>
        <end position="28"/>
    </location>
</feature>
<gene>
    <name evidence="2" type="ORF">L1049_023386</name>
</gene>
<proteinExistence type="predicted"/>
<dbReference type="InterPro" id="IPR019410">
    <property type="entry name" value="Methyltransf_16"/>
</dbReference>
<evidence type="ECO:0000313" key="3">
    <source>
        <dbReference type="Proteomes" id="UP001415857"/>
    </source>
</evidence>
<dbReference type="EMBL" id="JBBPBK010000005">
    <property type="protein sequence ID" value="KAK9284217.1"/>
    <property type="molecule type" value="Genomic_DNA"/>
</dbReference>
<dbReference type="InterPro" id="IPR029063">
    <property type="entry name" value="SAM-dependent_MTases_sf"/>
</dbReference>
<dbReference type="Gene3D" id="3.40.50.150">
    <property type="entry name" value="Vaccinia Virus protein VP39"/>
    <property type="match status" value="1"/>
</dbReference>
<accession>A0AAP0RTE5</accession>
<dbReference type="PANTHER" id="PTHR14614:SF132">
    <property type="entry name" value="PROTEIN-LYSINE METHYLTRANSFERASE C42C1.13"/>
    <property type="match status" value="1"/>
</dbReference>
<dbReference type="PANTHER" id="PTHR14614">
    <property type="entry name" value="HEPATOCELLULAR CARCINOMA-ASSOCIATED ANTIGEN"/>
    <property type="match status" value="1"/>
</dbReference>
<reference evidence="2 3" key="1">
    <citation type="journal article" date="2024" name="Plant J.">
        <title>Genome sequences and population genomics reveal climatic adaptation and genomic divergence between two closely related sweetgum species.</title>
        <authorList>
            <person name="Xu W.Q."/>
            <person name="Ren C.Q."/>
            <person name="Zhang X.Y."/>
            <person name="Comes H.P."/>
            <person name="Liu X.H."/>
            <person name="Li Y.G."/>
            <person name="Kettle C.J."/>
            <person name="Jalonen R."/>
            <person name="Gaisberger H."/>
            <person name="Ma Y.Z."/>
            <person name="Qiu Y.X."/>
        </authorList>
    </citation>
    <scope>NUCLEOTIDE SEQUENCE [LARGE SCALE GENOMIC DNA]</scope>
    <source>
        <strain evidence="2">Hangzhou</strain>
    </source>
</reference>
<name>A0AAP0RTE5_LIQFO</name>
<comment type="caution">
    <text evidence="2">The sequence shown here is derived from an EMBL/GenBank/DDBJ whole genome shotgun (WGS) entry which is preliminary data.</text>
</comment>
<evidence type="ECO:0000313" key="2">
    <source>
        <dbReference type="EMBL" id="KAK9284217.1"/>
    </source>
</evidence>
<keyword evidence="3" id="KW-1185">Reference proteome</keyword>
<organism evidence="2 3">
    <name type="scientific">Liquidambar formosana</name>
    <name type="common">Formosan gum</name>
    <dbReference type="NCBI Taxonomy" id="63359"/>
    <lineage>
        <taxon>Eukaryota</taxon>
        <taxon>Viridiplantae</taxon>
        <taxon>Streptophyta</taxon>
        <taxon>Embryophyta</taxon>
        <taxon>Tracheophyta</taxon>
        <taxon>Spermatophyta</taxon>
        <taxon>Magnoliopsida</taxon>
        <taxon>eudicotyledons</taxon>
        <taxon>Gunneridae</taxon>
        <taxon>Pentapetalae</taxon>
        <taxon>Saxifragales</taxon>
        <taxon>Altingiaceae</taxon>
        <taxon>Liquidambar</taxon>
    </lineage>
</organism>
<protein>
    <submittedName>
        <fullName evidence="2">Uncharacterized protein</fullName>
    </submittedName>
</protein>
<evidence type="ECO:0000256" key="1">
    <source>
        <dbReference type="SAM" id="MobiDB-lite"/>
    </source>
</evidence>
<sequence>MADREDDEDDINPLTMLLPNEPEDDTTVPTVKNGVPKQQLDEQHYIRSIDSMVLIRQLPSQGLSFQLWPAATTLVTLLDQHRCHPITSPLSSTLSALSDGPDHRPLRILELGSGTGLVGITAAATLGANVTVTDLPHVIPNLQFNADANSNFLAQHGGVVHVAPLRWGKVDDMEVIGRELDLILASDVVYHDHLYDPLLQTLRYFLGGERKMVFVMAHLKRWKKDSAFFKKAKKLFEVEVIHADGPSEGSRVGVVVYRFAGKRQNLKTAASANNA</sequence>
<dbReference type="AlphaFoldDB" id="A0AAP0RTE5"/>
<dbReference type="CDD" id="cd02440">
    <property type="entry name" value="AdoMet_MTases"/>
    <property type="match status" value="1"/>
</dbReference>
<dbReference type="Proteomes" id="UP001415857">
    <property type="component" value="Unassembled WGS sequence"/>
</dbReference>
<dbReference type="SUPFAM" id="SSF53335">
    <property type="entry name" value="S-adenosyl-L-methionine-dependent methyltransferases"/>
    <property type="match status" value="1"/>
</dbReference>
<feature type="compositionally biased region" description="Acidic residues" evidence="1">
    <location>
        <begin position="1"/>
        <end position="11"/>
    </location>
</feature>